<proteinExistence type="predicted"/>
<keyword evidence="11" id="KW-1208">Phospholipid metabolism</keyword>
<keyword evidence="5 13" id="KW-0812">Transmembrane</keyword>
<dbReference type="Pfam" id="PF13396">
    <property type="entry name" value="PLDc_N"/>
    <property type="match status" value="1"/>
</dbReference>
<evidence type="ECO:0000256" key="3">
    <source>
        <dbReference type="ARBA" id="ARBA00022516"/>
    </source>
</evidence>
<keyword evidence="16" id="KW-1185">Reference proteome</keyword>
<feature type="domain" description="PLD phosphodiesterase" evidence="14">
    <location>
        <begin position="224"/>
        <end position="251"/>
    </location>
</feature>
<keyword evidence="2" id="KW-1003">Cell membrane</keyword>
<keyword evidence="9 13" id="KW-0472">Membrane</keyword>
<dbReference type="InterPro" id="IPR027379">
    <property type="entry name" value="CLS_N"/>
</dbReference>
<dbReference type="SMART" id="SM00155">
    <property type="entry name" value="PLDc"/>
    <property type="match status" value="2"/>
</dbReference>
<gene>
    <name evidence="15" type="ORF">EV141_2133</name>
</gene>
<dbReference type="PROSITE" id="PS50035">
    <property type="entry name" value="PLD"/>
    <property type="match status" value="2"/>
</dbReference>
<comment type="caution">
    <text evidence="15">The sequence shown here is derived from an EMBL/GenBank/DDBJ whole genome shotgun (WGS) entry which is preliminary data.</text>
</comment>
<dbReference type="Proteomes" id="UP000293519">
    <property type="component" value="Unassembled WGS sequence"/>
</dbReference>
<accession>A0A4Q7LL38</accession>
<feature type="transmembrane region" description="Helical" evidence="13">
    <location>
        <begin position="45"/>
        <end position="64"/>
    </location>
</feature>
<dbReference type="InterPro" id="IPR022924">
    <property type="entry name" value="Cardiolipin_synthase"/>
</dbReference>
<evidence type="ECO:0000256" key="1">
    <source>
        <dbReference type="ARBA" id="ARBA00004651"/>
    </source>
</evidence>
<evidence type="ECO:0000256" key="5">
    <source>
        <dbReference type="ARBA" id="ARBA00022692"/>
    </source>
</evidence>
<dbReference type="InterPro" id="IPR025202">
    <property type="entry name" value="PLD-like_dom"/>
</dbReference>
<evidence type="ECO:0000313" key="16">
    <source>
        <dbReference type="Proteomes" id="UP000293519"/>
    </source>
</evidence>
<evidence type="ECO:0000256" key="7">
    <source>
        <dbReference type="ARBA" id="ARBA00022989"/>
    </source>
</evidence>
<evidence type="ECO:0000256" key="10">
    <source>
        <dbReference type="ARBA" id="ARBA00023209"/>
    </source>
</evidence>
<evidence type="ECO:0000256" key="11">
    <source>
        <dbReference type="ARBA" id="ARBA00023264"/>
    </source>
</evidence>
<dbReference type="SUPFAM" id="SSF56024">
    <property type="entry name" value="Phospholipase D/nuclease"/>
    <property type="match status" value="2"/>
</dbReference>
<evidence type="ECO:0000256" key="9">
    <source>
        <dbReference type="ARBA" id="ARBA00023136"/>
    </source>
</evidence>
<dbReference type="GO" id="GO:0008808">
    <property type="term" value="F:cardiolipin synthase activity"/>
    <property type="evidence" value="ECO:0007669"/>
    <property type="project" value="UniProtKB-UniRule"/>
</dbReference>
<dbReference type="NCBIfam" id="TIGR04265">
    <property type="entry name" value="bac_cardiolipin"/>
    <property type="match status" value="1"/>
</dbReference>
<evidence type="ECO:0000256" key="12">
    <source>
        <dbReference type="NCBIfam" id="TIGR04265"/>
    </source>
</evidence>
<feature type="transmembrane region" description="Helical" evidence="13">
    <location>
        <begin position="12"/>
        <end position="33"/>
    </location>
</feature>
<dbReference type="RefSeq" id="WP_241969223.1">
    <property type="nucleotide sequence ID" value="NZ_SGWW01000004.1"/>
</dbReference>
<evidence type="ECO:0000256" key="8">
    <source>
        <dbReference type="ARBA" id="ARBA00023098"/>
    </source>
</evidence>
<evidence type="ECO:0000259" key="14">
    <source>
        <dbReference type="PROSITE" id="PS50035"/>
    </source>
</evidence>
<reference evidence="15 16" key="1">
    <citation type="journal article" date="2015" name="Stand. Genomic Sci.">
        <title>Genomic Encyclopedia of Bacterial and Archaeal Type Strains, Phase III: the genomes of soil and plant-associated and newly described type strains.</title>
        <authorList>
            <person name="Whitman W.B."/>
            <person name="Woyke T."/>
            <person name="Klenk H.P."/>
            <person name="Zhou Y."/>
            <person name="Lilburn T.G."/>
            <person name="Beck B.J."/>
            <person name="De Vos P."/>
            <person name="Vandamme P."/>
            <person name="Eisen J.A."/>
            <person name="Garrity G."/>
            <person name="Hugenholtz P."/>
            <person name="Kyrpides N.C."/>
        </authorList>
    </citation>
    <scope>NUCLEOTIDE SEQUENCE [LARGE SCALE GENOMIC DNA]</scope>
    <source>
        <strain evidence="15 16">CV2</strain>
    </source>
</reference>
<dbReference type="PANTHER" id="PTHR21248">
    <property type="entry name" value="CARDIOLIPIN SYNTHASE"/>
    <property type="match status" value="1"/>
</dbReference>
<dbReference type="PANTHER" id="PTHR21248:SF22">
    <property type="entry name" value="PHOSPHOLIPASE D"/>
    <property type="match status" value="1"/>
</dbReference>
<keyword evidence="3" id="KW-0444">Lipid biosynthesis</keyword>
<protein>
    <recommendedName>
        <fullName evidence="12">Cardiolipin synthase</fullName>
        <ecNumber evidence="12">2.7.8.-</ecNumber>
    </recommendedName>
</protein>
<evidence type="ECO:0000313" key="15">
    <source>
        <dbReference type="EMBL" id="RZS55144.1"/>
    </source>
</evidence>
<sequence length="492" mass="56018">MGDTVDNMSTAALVITLILLLTDLTIRVVSLFIVPRNRRPQTAMAWLLAIFFLPYVGFILFLLFGSRRLPKSRRDKQREINEYILGTTEGMDRVKRDHPWPPWLEPIVELNRALGAMPLVGDNAARIITDYTESIETMADAVASATKTVHVEFYIVSIDHETARFFDEIDAAVARGVTVRILFDHVATARVPGYRKLLKRLRASGAEFHAMLPVRPWRGQWQRPDLRNHRKFLIVDGRVAFTGSQNLIERGYKRKKHWAGTLEWRELMVRFEGPIVAGIDALFATDWYSETDELLLRESAPIPEELPDDDIDAQVVPSGPAFEGENNLRLFNSLVYAAQHQIQICSPYFVPDESMLYAITTAAQSGLDVQLFVSEIGDQPTVFHAQRSYYEALLKAGVRIWLYRAPTVLHAKHVTIDDQVAVIGSSNMDMRSFSLNLEVSVMVRGPQVIADLRRVEQEYRENSTELKLEEWQKRPKHMAAFDTLARVTATVQ</sequence>
<dbReference type="Pfam" id="PF13091">
    <property type="entry name" value="PLDc_2"/>
    <property type="match status" value="2"/>
</dbReference>
<evidence type="ECO:0000256" key="4">
    <source>
        <dbReference type="ARBA" id="ARBA00022679"/>
    </source>
</evidence>
<evidence type="ECO:0000256" key="13">
    <source>
        <dbReference type="SAM" id="Phobius"/>
    </source>
</evidence>
<dbReference type="Gene3D" id="3.30.870.10">
    <property type="entry name" value="Endonuclease Chain A"/>
    <property type="match status" value="2"/>
</dbReference>
<keyword evidence="7 13" id="KW-1133">Transmembrane helix</keyword>
<feature type="domain" description="PLD phosphodiesterase" evidence="14">
    <location>
        <begin position="405"/>
        <end position="432"/>
    </location>
</feature>
<dbReference type="InterPro" id="IPR001736">
    <property type="entry name" value="PLipase_D/transphosphatidylase"/>
</dbReference>
<organism evidence="15 16">
    <name type="scientific">Microcella putealis</name>
    <dbReference type="NCBI Taxonomy" id="337005"/>
    <lineage>
        <taxon>Bacteria</taxon>
        <taxon>Bacillati</taxon>
        <taxon>Actinomycetota</taxon>
        <taxon>Actinomycetes</taxon>
        <taxon>Micrococcales</taxon>
        <taxon>Microbacteriaceae</taxon>
        <taxon>Microcella</taxon>
    </lineage>
</organism>
<dbReference type="AlphaFoldDB" id="A0A4Q7LL38"/>
<name>A0A4Q7LL38_9MICO</name>
<keyword evidence="8" id="KW-0443">Lipid metabolism</keyword>
<evidence type="ECO:0000256" key="6">
    <source>
        <dbReference type="ARBA" id="ARBA00022737"/>
    </source>
</evidence>
<dbReference type="GO" id="GO:0032049">
    <property type="term" value="P:cardiolipin biosynthetic process"/>
    <property type="evidence" value="ECO:0007669"/>
    <property type="project" value="UniProtKB-UniRule"/>
</dbReference>
<dbReference type="EC" id="2.7.8.-" evidence="12"/>
<keyword evidence="10" id="KW-0594">Phospholipid biosynthesis</keyword>
<comment type="subcellular location">
    <subcellularLocation>
        <location evidence="1">Cell membrane</location>
        <topology evidence="1">Multi-pass membrane protein</topology>
    </subcellularLocation>
</comment>
<dbReference type="EMBL" id="SGWW01000004">
    <property type="protein sequence ID" value="RZS55144.1"/>
    <property type="molecule type" value="Genomic_DNA"/>
</dbReference>
<keyword evidence="6" id="KW-0677">Repeat</keyword>
<evidence type="ECO:0000256" key="2">
    <source>
        <dbReference type="ARBA" id="ARBA00022475"/>
    </source>
</evidence>
<keyword evidence="4" id="KW-0808">Transferase</keyword>
<dbReference type="GO" id="GO:0005886">
    <property type="term" value="C:plasma membrane"/>
    <property type="evidence" value="ECO:0007669"/>
    <property type="project" value="UniProtKB-SubCell"/>
</dbReference>